<proteinExistence type="predicted"/>
<dbReference type="Proteomes" id="UP000189055">
    <property type="component" value="Chromosome"/>
</dbReference>
<protein>
    <submittedName>
        <fullName evidence="1">Uncharacterized protein</fullName>
    </submittedName>
</protein>
<reference evidence="1 2" key="1">
    <citation type="submission" date="2016-03" db="EMBL/GenBank/DDBJ databases">
        <title>Acetic acid bacteria sequencing.</title>
        <authorList>
            <person name="Brandt J."/>
            <person name="Jakob F."/>
            <person name="Vogel R.F."/>
        </authorList>
    </citation>
    <scope>NUCLEOTIDE SEQUENCE [LARGE SCALE GENOMIC DNA]</scope>
    <source>
        <strain evidence="1 2">TMW2.1084</strain>
    </source>
</reference>
<organism evidence="1 2">
    <name type="scientific">Acetobacter persici</name>
    <dbReference type="NCBI Taxonomy" id="1076596"/>
    <lineage>
        <taxon>Bacteria</taxon>
        <taxon>Pseudomonadati</taxon>
        <taxon>Pseudomonadota</taxon>
        <taxon>Alphaproteobacteria</taxon>
        <taxon>Acetobacterales</taxon>
        <taxon>Acetobacteraceae</taxon>
        <taxon>Acetobacter</taxon>
    </lineage>
</organism>
<dbReference type="KEGG" id="aper:A0U91_08090"/>
<gene>
    <name evidence="1" type="ORF">A0U91_08090</name>
</gene>
<evidence type="ECO:0000313" key="1">
    <source>
        <dbReference type="EMBL" id="AQT04888.1"/>
    </source>
</evidence>
<dbReference type="AlphaFoldDB" id="A0A1U9LEU8"/>
<dbReference type="STRING" id="1076596.A0U91_08090"/>
<evidence type="ECO:0000313" key="2">
    <source>
        <dbReference type="Proteomes" id="UP000189055"/>
    </source>
</evidence>
<accession>A0A1U9LEU8</accession>
<dbReference type="EMBL" id="CP014687">
    <property type="protein sequence ID" value="AQT04888.1"/>
    <property type="molecule type" value="Genomic_DNA"/>
</dbReference>
<sequence>MQRSEDTKQTSLSLAMYGKLRWQSGWQPPVIFCAEHGSLLKFSDFRTENFVTFDAIKIRTAFFCRFSSGNVFAGLTCLKGL</sequence>
<name>A0A1U9LEU8_9PROT</name>